<dbReference type="AlphaFoldDB" id="A0A853BYS7"/>
<name>A0A853BYS7_9ACTN</name>
<organism evidence="2 3">
    <name type="scientific">Nocardioides thalensis</name>
    <dbReference type="NCBI Taxonomy" id="1914755"/>
    <lineage>
        <taxon>Bacteria</taxon>
        <taxon>Bacillati</taxon>
        <taxon>Actinomycetota</taxon>
        <taxon>Actinomycetes</taxon>
        <taxon>Propionibacteriales</taxon>
        <taxon>Nocardioidaceae</taxon>
        <taxon>Nocardioides</taxon>
    </lineage>
</organism>
<accession>A0A853BYS7</accession>
<dbReference type="RefSeq" id="WP_179665969.1">
    <property type="nucleotide sequence ID" value="NZ_JACCFP010000001.1"/>
</dbReference>
<gene>
    <name evidence="2" type="ORF">HNR19_000001</name>
</gene>
<feature type="chain" id="PRO_5038577608" evidence="1">
    <location>
        <begin position="25"/>
        <end position="197"/>
    </location>
</feature>
<keyword evidence="1" id="KW-0732">Signal</keyword>
<protein>
    <submittedName>
        <fullName evidence="2">Uncharacterized protein</fullName>
    </submittedName>
</protein>
<evidence type="ECO:0000313" key="2">
    <source>
        <dbReference type="EMBL" id="NYI99302.1"/>
    </source>
</evidence>
<dbReference type="EMBL" id="JACCFP010000001">
    <property type="protein sequence ID" value="NYI99302.1"/>
    <property type="molecule type" value="Genomic_DNA"/>
</dbReference>
<evidence type="ECO:0000256" key="1">
    <source>
        <dbReference type="SAM" id="SignalP"/>
    </source>
</evidence>
<keyword evidence="3" id="KW-1185">Reference proteome</keyword>
<sequence length="197" mass="21692">MHTVGLRLVSAAVAVLLAPGLVLAAPAPARADSQVSHDSAKDALKFFFGDGTTKRVRRDKTHDIVRSRAAYGGGKLVLSLDVRALARNRWIASWYLKTSNGRWWVHHDKRKGPAYTSLFVYGGPEVLDCDGLRGRADRRRDRVTVVVPRGCIDAPQWVRFGSSMGLDTNDWAILDDGRMKAGFLATTCRLGGKIRYG</sequence>
<proteinExistence type="predicted"/>
<reference evidence="2 3" key="1">
    <citation type="submission" date="2020-07" db="EMBL/GenBank/DDBJ databases">
        <title>Sequencing the genomes of 1000 actinobacteria strains.</title>
        <authorList>
            <person name="Klenk H.-P."/>
        </authorList>
    </citation>
    <scope>NUCLEOTIDE SEQUENCE [LARGE SCALE GENOMIC DNA]</scope>
    <source>
        <strain evidence="2 3">DSM 103833</strain>
    </source>
</reference>
<feature type="signal peptide" evidence="1">
    <location>
        <begin position="1"/>
        <end position="24"/>
    </location>
</feature>
<comment type="caution">
    <text evidence="2">The sequence shown here is derived from an EMBL/GenBank/DDBJ whole genome shotgun (WGS) entry which is preliminary data.</text>
</comment>
<dbReference type="Proteomes" id="UP000530424">
    <property type="component" value="Unassembled WGS sequence"/>
</dbReference>
<evidence type="ECO:0000313" key="3">
    <source>
        <dbReference type="Proteomes" id="UP000530424"/>
    </source>
</evidence>